<evidence type="ECO:0008006" key="3">
    <source>
        <dbReference type="Google" id="ProtNLM"/>
    </source>
</evidence>
<sequence length="190" mass="19452">MSSHAEEKARPVPSIEALRTQLAQHQRGAQRLRQPVAIIGPGDGDAEVCAAARRVAGELARAGLQIVCGGRGGVMAAASQGAAEAGGVAIGILPEEDLRAANPYVTVGIATGMGEMRNAVIARSAVCLIAIGGGMGTVSEMALGLKWNKRVFTWRPELALPGATDCDSVDALLHVVLAWLLAQAQAAVTA</sequence>
<reference evidence="2" key="1">
    <citation type="journal article" date="2020" name="MBio">
        <title>Horizontal gene transfer to a defensive symbiont with a reduced genome amongst a multipartite beetle microbiome.</title>
        <authorList>
            <person name="Waterworth S.C."/>
            <person name="Florez L.V."/>
            <person name="Rees E.R."/>
            <person name="Hertweck C."/>
            <person name="Kaltenpoth M."/>
            <person name="Kwan J.C."/>
        </authorList>
    </citation>
    <scope>NUCLEOTIDE SEQUENCE [LARGE SCALE GENOMIC DNA]</scope>
</reference>
<dbReference type="PANTHER" id="PTHR43393:SF3">
    <property type="entry name" value="LYSINE DECARBOXYLASE-LIKE PROTEIN"/>
    <property type="match status" value="1"/>
</dbReference>
<dbReference type="GO" id="GO:0005829">
    <property type="term" value="C:cytosol"/>
    <property type="evidence" value="ECO:0007669"/>
    <property type="project" value="TreeGrafter"/>
</dbReference>
<dbReference type="Gene3D" id="3.40.50.450">
    <property type="match status" value="1"/>
</dbReference>
<organism evidence="1 2">
    <name type="scientific">Paracidovorax wautersii</name>
    <dbReference type="NCBI Taxonomy" id="1177982"/>
    <lineage>
        <taxon>Bacteria</taxon>
        <taxon>Pseudomonadati</taxon>
        <taxon>Pseudomonadota</taxon>
        <taxon>Betaproteobacteria</taxon>
        <taxon>Burkholderiales</taxon>
        <taxon>Comamonadaceae</taxon>
        <taxon>Paracidovorax</taxon>
    </lineage>
</organism>
<dbReference type="Pfam" id="PF18306">
    <property type="entry name" value="LDcluster4"/>
    <property type="match status" value="1"/>
</dbReference>
<dbReference type="PANTHER" id="PTHR43393">
    <property type="entry name" value="CYTOKININ RIBOSIDE 5'-MONOPHOSPHATE PHOSPHORIBOHYDROLASE"/>
    <property type="match status" value="1"/>
</dbReference>
<dbReference type="AlphaFoldDB" id="A0A7V8FLE6"/>
<gene>
    <name evidence="1" type="ORF">GAK30_03282</name>
</gene>
<comment type="caution">
    <text evidence="1">The sequence shown here is derived from an EMBL/GenBank/DDBJ whole genome shotgun (WGS) entry which is preliminary data.</text>
</comment>
<evidence type="ECO:0000313" key="1">
    <source>
        <dbReference type="EMBL" id="KAF1019140.1"/>
    </source>
</evidence>
<proteinExistence type="predicted"/>
<dbReference type="InterPro" id="IPR052341">
    <property type="entry name" value="LOG_family_nucleotidases"/>
</dbReference>
<dbReference type="EMBL" id="WNDQ01000063">
    <property type="protein sequence ID" value="KAF1019140.1"/>
    <property type="molecule type" value="Genomic_DNA"/>
</dbReference>
<protein>
    <recommendedName>
        <fullName evidence="3">TIGR00725 family protein</fullName>
    </recommendedName>
</protein>
<name>A0A7V8FLE6_9BURK</name>
<dbReference type="NCBIfam" id="TIGR00725">
    <property type="entry name" value="TIGR00725 family protein"/>
    <property type="match status" value="1"/>
</dbReference>
<dbReference type="SUPFAM" id="SSF102405">
    <property type="entry name" value="MCP/YpsA-like"/>
    <property type="match status" value="1"/>
</dbReference>
<accession>A0A7V8FLE6</accession>
<dbReference type="InterPro" id="IPR005268">
    <property type="entry name" value="CHP00725"/>
</dbReference>
<dbReference type="InterPro" id="IPR041164">
    <property type="entry name" value="LDcluster4"/>
</dbReference>
<evidence type="ECO:0000313" key="2">
    <source>
        <dbReference type="Proteomes" id="UP000461670"/>
    </source>
</evidence>
<dbReference type="Proteomes" id="UP000461670">
    <property type="component" value="Unassembled WGS sequence"/>
</dbReference>